<dbReference type="Proteomes" id="UP000294933">
    <property type="component" value="Unassembled WGS sequence"/>
</dbReference>
<protein>
    <recommendedName>
        <fullName evidence="4">DNA breaking-rejoining enzyme</fullName>
    </recommendedName>
</protein>
<reference evidence="2 3" key="1">
    <citation type="submission" date="2018-06" db="EMBL/GenBank/DDBJ databases">
        <title>A transcriptomic atlas of mushroom development highlights an independent origin of complex multicellularity.</title>
        <authorList>
            <consortium name="DOE Joint Genome Institute"/>
            <person name="Krizsan K."/>
            <person name="Almasi E."/>
            <person name="Merenyi Z."/>
            <person name="Sahu N."/>
            <person name="Viragh M."/>
            <person name="Koszo T."/>
            <person name="Mondo S."/>
            <person name="Kiss B."/>
            <person name="Balint B."/>
            <person name="Kues U."/>
            <person name="Barry K."/>
            <person name="Hegedus J.C."/>
            <person name="Henrissat B."/>
            <person name="Johnson J."/>
            <person name="Lipzen A."/>
            <person name="Ohm R."/>
            <person name="Nagy I."/>
            <person name="Pangilinan J."/>
            <person name="Yan J."/>
            <person name="Xiong Y."/>
            <person name="Grigoriev I.V."/>
            <person name="Hibbett D.S."/>
            <person name="Nagy L.G."/>
        </authorList>
    </citation>
    <scope>NUCLEOTIDE SEQUENCE [LARGE SCALE GENOMIC DNA]</scope>
    <source>
        <strain evidence="2 3">SZMC22713</strain>
    </source>
</reference>
<dbReference type="InterPro" id="IPR011010">
    <property type="entry name" value="DNA_brk_join_enz"/>
</dbReference>
<keyword evidence="3" id="KW-1185">Reference proteome</keyword>
<keyword evidence="1" id="KW-0233">DNA recombination</keyword>
<organism evidence="2 3">
    <name type="scientific">Rickenella mellea</name>
    <dbReference type="NCBI Taxonomy" id="50990"/>
    <lineage>
        <taxon>Eukaryota</taxon>
        <taxon>Fungi</taxon>
        <taxon>Dikarya</taxon>
        <taxon>Basidiomycota</taxon>
        <taxon>Agaricomycotina</taxon>
        <taxon>Agaricomycetes</taxon>
        <taxon>Hymenochaetales</taxon>
        <taxon>Rickenellaceae</taxon>
        <taxon>Rickenella</taxon>
    </lineage>
</organism>
<sequence length="315" mass="35926">MRAAISHKFGRDYTLGTQPWTENPSSPGTWMGNPSLSVKVSQYMVSLHRRKVREGEVVTSARAVDEGTLKALYEFNKMIPATGLSRTSRKRHAEHPPDWAGGKLRKMLNLIYIISFLCLLRFDEVLNLQWPDIEIQELGTGDRIKISLLARKTHQNGGIAPFYLYPNPNKKFLCPLTALAERINVVGPDHMNGYVFRRKVGANSWDANPSHGMSADSFMECFRNNLLDIKIDPRPYGTHSFRRGGCQYLAMVLRWPFRNICSWGGWAENFDNPGTIFKYLLAWTDVETVTREEFMDPNRKGSDPCTGCGRTCWCR</sequence>
<evidence type="ECO:0008006" key="4">
    <source>
        <dbReference type="Google" id="ProtNLM"/>
    </source>
</evidence>
<dbReference type="OrthoDB" id="3163890at2759"/>
<dbReference type="AlphaFoldDB" id="A0A4Y7PSC7"/>
<dbReference type="InterPro" id="IPR013762">
    <property type="entry name" value="Integrase-like_cat_sf"/>
</dbReference>
<evidence type="ECO:0000313" key="2">
    <source>
        <dbReference type="EMBL" id="TDL18317.1"/>
    </source>
</evidence>
<dbReference type="SUPFAM" id="SSF56349">
    <property type="entry name" value="DNA breaking-rejoining enzymes"/>
    <property type="match status" value="1"/>
</dbReference>
<evidence type="ECO:0000256" key="1">
    <source>
        <dbReference type="ARBA" id="ARBA00023172"/>
    </source>
</evidence>
<dbReference type="GO" id="GO:0003677">
    <property type="term" value="F:DNA binding"/>
    <property type="evidence" value="ECO:0007669"/>
    <property type="project" value="InterPro"/>
</dbReference>
<dbReference type="Gene3D" id="1.10.443.10">
    <property type="entry name" value="Intergrase catalytic core"/>
    <property type="match status" value="1"/>
</dbReference>
<name>A0A4Y7PSC7_9AGAM</name>
<dbReference type="GO" id="GO:0006310">
    <property type="term" value="P:DNA recombination"/>
    <property type="evidence" value="ECO:0007669"/>
    <property type="project" value="UniProtKB-KW"/>
</dbReference>
<accession>A0A4Y7PSC7</accession>
<dbReference type="GO" id="GO:0015074">
    <property type="term" value="P:DNA integration"/>
    <property type="evidence" value="ECO:0007669"/>
    <property type="project" value="InterPro"/>
</dbReference>
<gene>
    <name evidence="2" type="ORF">BD410DRAFT_880565</name>
</gene>
<dbReference type="EMBL" id="ML170209">
    <property type="protein sequence ID" value="TDL18317.1"/>
    <property type="molecule type" value="Genomic_DNA"/>
</dbReference>
<proteinExistence type="predicted"/>
<dbReference type="VEuPathDB" id="FungiDB:BD410DRAFT_880565"/>
<evidence type="ECO:0000313" key="3">
    <source>
        <dbReference type="Proteomes" id="UP000294933"/>
    </source>
</evidence>